<dbReference type="InterPro" id="IPR027417">
    <property type="entry name" value="P-loop_NTPase"/>
</dbReference>
<evidence type="ECO:0000256" key="10">
    <source>
        <dbReference type="SAM" id="MobiDB-lite"/>
    </source>
</evidence>
<dbReference type="CDD" id="cd00051">
    <property type="entry name" value="EFh"/>
    <property type="match status" value="1"/>
</dbReference>
<organism evidence="15 16">
    <name type="scientific">Frieseomelitta varia</name>
    <dbReference type="NCBI Taxonomy" id="561572"/>
    <lineage>
        <taxon>Eukaryota</taxon>
        <taxon>Metazoa</taxon>
        <taxon>Ecdysozoa</taxon>
        <taxon>Arthropoda</taxon>
        <taxon>Hexapoda</taxon>
        <taxon>Insecta</taxon>
        <taxon>Pterygota</taxon>
        <taxon>Neoptera</taxon>
        <taxon>Endopterygota</taxon>
        <taxon>Hymenoptera</taxon>
        <taxon>Apocrita</taxon>
        <taxon>Aculeata</taxon>
        <taxon>Apoidea</taxon>
        <taxon>Anthophila</taxon>
        <taxon>Apidae</taxon>
        <taxon>Frieseomelitta</taxon>
    </lineage>
</organism>
<dbReference type="SUPFAM" id="SSF52540">
    <property type="entry name" value="P-loop containing nucleoside triphosphate hydrolases"/>
    <property type="match status" value="1"/>
</dbReference>
<dbReference type="PROSITE" id="PS51194">
    <property type="entry name" value="HELICASE_CTER"/>
    <property type="match status" value="1"/>
</dbReference>
<keyword evidence="6" id="KW-0067">ATP-binding</keyword>
<dbReference type="InterPro" id="IPR011992">
    <property type="entry name" value="EF-hand-dom_pair"/>
</dbReference>
<gene>
    <name evidence="15" type="ORF">E2986_12371</name>
</gene>
<keyword evidence="16" id="KW-1185">Reference proteome</keyword>
<dbReference type="Pfam" id="PF13833">
    <property type="entry name" value="EF-hand_8"/>
    <property type="match status" value="1"/>
</dbReference>
<evidence type="ECO:0000313" key="16">
    <source>
        <dbReference type="Proteomes" id="UP000655588"/>
    </source>
</evidence>
<dbReference type="PANTHER" id="PTHR47958">
    <property type="entry name" value="ATP-DEPENDENT RNA HELICASE DBP3"/>
    <property type="match status" value="1"/>
</dbReference>
<feature type="domain" description="DEAD-box RNA helicase Q" evidence="14">
    <location>
        <begin position="947"/>
        <end position="975"/>
    </location>
</feature>
<keyword evidence="9" id="KW-0175">Coiled coil</keyword>
<dbReference type="AlphaFoldDB" id="A0A833RQV6"/>
<dbReference type="Pfam" id="PF01593">
    <property type="entry name" value="Amino_oxidase"/>
    <property type="match status" value="1"/>
</dbReference>
<evidence type="ECO:0000256" key="3">
    <source>
        <dbReference type="ARBA" id="ARBA00022801"/>
    </source>
</evidence>
<dbReference type="Gene3D" id="1.10.238.10">
    <property type="entry name" value="EF-hand"/>
    <property type="match status" value="1"/>
</dbReference>
<evidence type="ECO:0000256" key="9">
    <source>
        <dbReference type="SAM" id="Coils"/>
    </source>
</evidence>
<evidence type="ECO:0000259" key="14">
    <source>
        <dbReference type="PROSITE" id="PS51195"/>
    </source>
</evidence>
<dbReference type="Gene3D" id="3.50.50.60">
    <property type="entry name" value="FAD/NAD(P)-binding domain"/>
    <property type="match status" value="2"/>
</dbReference>
<dbReference type="SUPFAM" id="SSF47473">
    <property type="entry name" value="EF-hand"/>
    <property type="match status" value="1"/>
</dbReference>
<dbReference type="CDD" id="cd18787">
    <property type="entry name" value="SF2_C_DEAD"/>
    <property type="match status" value="1"/>
</dbReference>
<keyword evidence="4" id="KW-0347">Helicase</keyword>
<proteinExistence type="predicted"/>
<evidence type="ECO:0000259" key="12">
    <source>
        <dbReference type="PROSITE" id="PS51076"/>
    </source>
</evidence>
<dbReference type="GO" id="GO:0016787">
    <property type="term" value="F:hydrolase activity"/>
    <property type="evidence" value="ECO:0007669"/>
    <property type="project" value="UniProtKB-KW"/>
</dbReference>
<name>A0A833RQV6_9HYME</name>
<dbReference type="InterPro" id="IPR011545">
    <property type="entry name" value="DEAD/DEAH_box_helicase_dom"/>
</dbReference>
<dbReference type="PROSITE" id="PS51195">
    <property type="entry name" value="Q_MOTIF"/>
    <property type="match status" value="1"/>
</dbReference>
<evidence type="ECO:0000256" key="6">
    <source>
        <dbReference type="ARBA" id="ARBA00022840"/>
    </source>
</evidence>
<feature type="compositionally biased region" description="Low complexity" evidence="10">
    <location>
        <begin position="86"/>
        <end position="98"/>
    </location>
</feature>
<evidence type="ECO:0000256" key="8">
    <source>
        <dbReference type="PROSITE-ProRule" id="PRU00552"/>
    </source>
</evidence>
<dbReference type="GO" id="GO:0005509">
    <property type="term" value="F:calcium ion binding"/>
    <property type="evidence" value="ECO:0007669"/>
    <property type="project" value="InterPro"/>
</dbReference>
<dbReference type="InterPro" id="IPR002048">
    <property type="entry name" value="EF_hand_dom"/>
</dbReference>
<evidence type="ECO:0000313" key="15">
    <source>
        <dbReference type="EMBL" id="KAF3421726.1"/>
    </source>
</evidence>
<feature type="domain" description="Helicase C-terminal" evidence="13">
    <location>
        <begin position="1031"/>
        <end position="1191"/>
    </location>
</feature>
<dbReference type="GO" id="GO:0005524">
    <property type="term" value="F:ATP binding"/>
    <property type="evidence" value="ECO:0007669"/>
    <property type="project" value="UniProtKB-KW"/>
</dbReference>
<reference evidence="15" key="1">
    <citation type="submission" date="2019-11" db="EMBL/GenBank/DDBJ databases">
        <title>The nuclear and mitochondrial genomes of Frieseomelitta varia - a highly eusocial stingless bee (Meliponini) with a permanently sterile worker caste.</title>
        <authorList>
            <person name="Freitas F.C.P."/>
            <person name="Lourenco A.P."/>
            <person name="Nunes F.M.F."/>
            <person name="Paschoal A.R."/>
            <person name="Abreu F.C.P."/>
            <person name="Barbin F.O."/>
            <person name="Bataglia L."/>
            <person name="Cardoso-Junior C.A.M."/>
            <person name="Cervoni M.S."/>
            <person name="Silva S.R."/>
            <person name="Dalarmi F."/>
            <person name="Del Lama M.A."/>
            <person name="Depintor T.S."/>
            <person name="Ferreira K.M."/>
            <person name="Goria P.S."/>
            <person name="Jaskot M.C."/>
            <person name="Lago D.C."/>
            <person name="Luna-Lucena D."/>
            <person name="Moda L.M."/>
            <person name="Nascimento L."/>
            <person name="Pedrino M."/>
            <person name="Rabico F.O."/>
            <person name="Sanches F.C."/>
            <person name="Santos D.E."/>
            <person name="Santos C.G."/>
            <person name="Vieira J."/>
            <person name="Lopes T.F."/>
            <person name="Barchuk A.R."/>
            <person name="Hartfelder K."/>
            <person name="Simoes Z.L.P."/>
            <person name="Bitondi M.M.G."/>
            <person name="Pinheiro D.G."/>
        </authorList>
    </citation>
    <scope>NUCLEOTIDE SEQUENCE</scope>
    <source>
        <strain evidence="15">USP_RPSP 00005682</strain>
        <tissue evidence="15">Whole individual</tissue>
    </source>
</reference>
<dbReference type="GO" id="GO:0006355">
    <property type="term" value="P:regulation of DNA-templated transcription"/>
    <property type="evidence" value="ECO:0007669"/>
    <property type="project" value="InterPro"/>
</dbReference>
<evidence type="ECO:0000256" key="4">
    <source>
        <dbReference type="ARBA" id="ARBA00022806"/>
    </source>
</evidence>
<keyword evidence="5" id="KW-0106">Calcium</keyword>
<dbReference type="GO" id="GO:0016491">
    <property type="term" value="F:oxidoreductase activity"/>
    <property type="evidence" value="ECO:0007669"/>
    <property type="project" value="InterPro"/>
</dbReference>
<dbReference type="PROSITE" id="PS00018">
    <property type="entry name" value="EF_HAND_1"/>
    <property type="match status" value="1"/>
</dbReference>
<sequence length="1246" mass="138149">MVGLAGGGGHLYPSPPMQPNPEYPFFTDLSGLTLQSGVGVGPGGRLVKDEYSVGGGGSAAAGTVGSAMDVDGEMNQTIQHHPPAQPTSSSNAQSSQQTFIPGLAPPNPSEGQNSPVSPVHLHHPNGFPVGTAAYNSGAPQWTGPNTLTYTQSMQPPDHRHLHPTSYWGSHAGEVGGNIGGLLSTQPAPEYWCSVGYFELDTQVGETFKVSSGCPTVTVDGYVDPSGEGELEELGGVLGGSTAGALALGGRHKPEELSTLAANTRFSRKEIQLIYRGFKQECPTGLVDEEAFKQIFSQFFPQGDASQYAHYVFNTMKRKPSGKISFEEFLTILSKVSRGSVEEKLQWIFGLYDLDGDGLISKEEMLDVVGSIYEMLGRYTQPQIVEPHLAAREHVDRIFHGVNVPAGYPPEGGLIPEAFVRTEFILLSRMLYYMIFLFCLISDTISEDTKSPRIVIVGAGASGIAAAAKLLENDFQNIIILEAENRIGGRVNTVKFDEYAIDLGAQWIHGEKGNVAYELVAPLNITDHSEPINYDVYTSTGELIDNRITKNITDTYLTYFDKIEEFTGDKCQRSIGECIEHKLKDCFKKFPELNETLQEELLWFFNILQISSDPADNWYDIAVKSYFEYNISEGDQAINWRNRGYGTILDILMKKFPNPEEELPVLNKTILNAEVTKVDYSSEDNSVKVTTLDGKEYIADHVIMTPSLGVLKAQYETLFNPPLPESKIRTIKGLGYGNACKIFLAFNDTWFNTKKTNNAGFRILWTKEEREKLDSNKYRREEDREGSTLETDDDYVPYVPVKERKKQQLIKLGKFGQLKDEAAAGIIGKSSSENEKDDADDDDEVWGRKSNISLLDQHTELKKLAEAKKESAMEKQLKEEEKILESVTENKALMGVAELAKGIQYDEPIKTSWRPPRAVLAAGEARHERIRRKLRILVEGDDVPPPLKSFKEMKFHRGILNGLEQKGIVKPTPIQVQGIPTVLSGRDMIGIAFTGSGKTLVFVLPIIMFCLEQEVAMPFIRNEGPYGAASMNVIQEVEYVKQEAKIVYLLECLQKTPPPVLIFAEKKQDVDAIHEYLLLKGVEAVAIHGGKDQEERSRSVEAFREGRKDVLVATDVASKGLDFADVQHVINYDMPDDVENYVHRIGRTGRSGRTGIATTFINKANDESVLLDLKHLLMEAKQKVPPFLLELCSENEKYLNLGDERGCSYCGGLGHRITECPKLEAIQNKQASNIGRRDYLASNAADY</sequence>
<evidence type="ECO:0000259" key="13">
    <source>
        <dbReference type="PROSITE" id="PS51194"/>
    </source>
</evidence>
<dbReference type="InterPro" id="IPR014014">
    <property type="entry name" value="RNA_helicase_DEAD_Q_motif"/>
</dbReference>
<dbReference type="InterPro" id="IPR008984">
    <property type="entry name" value="SMAD_FHA_dom_sf"/>
</dbReference>
<comment type="caution">
    <text evidence="15">The sequence shown here is derived from an EMBL/GenBank/DDBJ whole genome shotgun (WGS) entry which is preliminary data.</text>
</comment>
<dbReference type="InterPro" id="IPR017855">
    <property type="entry name" value="SMAD-like_dom_sf"/>
</dbReference>
<keyword evidence="3" id="KW-0378">Hydrolase</keyword>
<keyword evidence="2" id="KW-0547">Nucleotide-binding</keyword>
<dbReference type="EMBL" id="WNWW01000822">
    <property type="protein sequence ID" value="KAF3421726.1"/>
    <property type="molecule type" value="Genomic_DNA"/>
</dbReference>
<dbReference type="GO" id="GO:0003724">
    <property type="term" value="F:RNA helicase activity"/>
    <property type="evidence" value="ECO:0007669"/>
    <property type="project" value="UniProtKB-EC"/>
</dbReference>
<keyword evidence="7" id="KW-0809">Transit peptide</keyword>
<dbReference type="SMART" id="SM00054">
    <property type="entry name" value="EFh"/>
    <property type="match status" value="2"/>
</dbReference>
<dbReference type="Gene3D" id="2.60.200.10">
    <property type="match status" value="1"/>
</dbReference>
<dbReference type="InterPro" id="IPR001132">
    <property type="entry name" value="SMAD_dom_Dwarfin-type"/>
</dbReference>
<evidence type="ECO:0000256" key="1">
    <source>
        <dbReference type="ARBA" id="ARBA00012552"/>
    </source>
</evidence>
<dbReference type="Gene3D" id="3.40.50.300">
    <property type="entry name" value="P-loop containing nucleotide triphosphate hydrolases"/>
    <property type="match status" value="2"/>
</dbReference>
<dbReference type="SUPFAM" id="SSF51905">
    <property type="entry name" value="FAD/NAD(P)-binding domain"/>
    <property type="match status" value="1"/>
</dbReference>
<evidence type="ECO:0000259" key="11">
    <source>
        <dbReference type="PROSITE" id="PS50222"/>
    </source>
</evidence>
<dbReference type="Pfam" id="PF03166">
    <property type="entry name" value="MH2"/>
    <property type="match status" value="1"/>
</dbReference>
<dbReference type="SUPFAM" id="SSF49879">
    <property type="entry name" value="SMAD/FHA domain"/>
    <property type="match status" value="1"/>
</dbReference>
<dbReference type="GO" id="GO:0050793">
    <property type="term" value="P:regulation of developmental process"/>
    <property type="evidence" value="ECO:0007669"/>
    <property type="project" value="UniProtKB-ARBA"/>
</dbReference>
<dbReference type="PRINTS" id="PR00450">
    <property type="entry name" value="RECOVERIN"/>
</dbReference>
<evidence type="ECO:0000256" key="2">
    <source>
        <dbReference type="ARBA" id="ARBA00022741"/>
    </source>
</evidence>
<accession>A0A833RQV6</accession>
<feature type="coiled-coil region" evidence="9">
    <location>
        <begin position="854"/>
        <end position="889"/>
    </location>
</feature>
<protein>
    <recommendedName>
        <fullName evidence="1">RNA helicase</fullName>
        <ecNumber evidence="1">3.6.4.13</ecNumber>
    </recommendedName>
</protein>
<feature type="region of interest" description="Disordered" evidence="10">
    <location>
        <begin position="77"/>
        <end position="115"/>
    </location>
</feature>
<dbReference type="EC" id="3.6.4.13" evidence="1"/>
<dbReference type="SMART" id="SM00487">
    <property type="entry name" value="DEXDc"/>
    <property type="match status" value="1"/>
</dbReference>
<dbReference type="SMART" id="SM00490">
    <property type="entry name" value="HELICc"/>
    <property type="match status" value="1"/>
</dbReference>
<dbReference type="Pfam" id="PF00271">
    <property type="entry name" value="Helicase_C"/>
    <property type="match status" value="1"/>
</dbReference>
<dbReference type="Pfam" id="PF00270">
    <property type="entry name" value="DEAD"/>
    <property type="match status" value="1"/>
</dbReference>
<feature type="domain" description="MH2" evidence="12">
    <location>
        <begin position="191"/>
        <end position="413"/>
    </location>
</feature>
<dbReference type="PROSITE" id="PS50222">
    <property type="entry name" value="EF_HAND_2"/>
    <property type="match status" value="1"/>
</dbReference>
<dbReference type="GO" id="GO:0003676">
    <property type="term" value="F:nucleic acid binding"/>
    <property type="evidence" value="ECO:0007669"/>
    <property type="project" value="InterPro"/>
</dbReference>
<feature type="domain" description="EF-hand" evidence="11">
    <location>
        <begin position="339"/>
        <end position="374"/>
    </location>
</feature>
<dbReference type="Proteomes" id="UP000655588">
    <property type="component" value="Unassembled WGS sequence"/>
</dbReference>
<dbReference type="InterPro" id="IPR014001">
    <property type="entry name" value="Helicase_ATP-bd"/>
</dbReference>
<dbReference type="PROSITE" id="PS51076">
    <property type="entry name" value="MH2"/>
    <property type="match status" value="1"/>
</dbReference>
<dbReference type="InterPro" id="IPR036188">
    <property type="entry name" value="FAD/NAD-bd_sf"/>
</dbReference>
<dbReference type="InterPro" id="IPR018247">
    <property type="entry name" value="EF_Hand_1_Ca_BS"/>
</dbReference>
<dbReference type="InterPro" id="IPR001650">
    <property type="entry name" value="Helicase_C-like"/>
</dbReference>
<dbReference type="GO" id="GO:0051239">
    <property type="term" value="P:regulation of multicellular organismal process"/>
    <property type="evidence" value="ECO:0007669"/>
    <property type="project" value="UniProtKB-ARBA"/>
</dbReference>
<dbReference type="FunFam" id="3.40.50.300:FF:000449">
    <property type="entry name" value="Probable ATP-dependent RNA helicase DDX41"/>
    <property type="match status" value="1"/>
</dbReference>
<evidence type="ECO:0000256" key="7">
    <source>
        <dbReference type="ARBA" id="ARBA00022946"/>
    </source>
</evidence>
<dbReference type="GO" id="GO:0009791">
    <property type="term" value="P:post-embryonic development"/>
    <property type="evidence" value="ECO:0007669"/>
    <property type="project" value="UniProtKB-ARBA"/>
</dbReference>
<feature type="short sequence motif" description="Q motif" evidence="8">
    <location>
        <begin position="947"/>
        <end position="975"/>
    </location>
</feature>
<evidence type="ECO:0000256" key="5">
    <source>
        <dbReference type="ARBA" id="ARBA00022837"/>
    </source>
</evidence>
<dbReference type="InterPro" id="IPR002937">
    <property type="entry name" value="Amino_oxidase"/>
</dbReference>